<evidence type="ECO:0000313" key="1">
    <source>
        <dbReference type="EMBL" id="JAH59329.1"/>
    </source>
</evidence>
<dbReference type="EMBL" id="GBXM01049248">
    <property type="protein sequence ID" value="JAH59329.1"/>
    <property type="molecule type" value="Transcribed_RNA"/>
</dbReference>
<proteinExistence type="predicted"/>
<organism evidence="1">
    <name type="scientific">Anguilla anguilla</name>
    <name type="common">European freshwater eel</name>
    <name type="synonym">Muraena anguilla</name>
    <dbReference type="NCBI Taxonomy" id="7936"/>
    <lineage>
        <taxon>Eukaryota</taxon>
        <taxon>Metazoa</taxon>
        <taxon>Chordata</taxon>
        <taxon>Craniata</taxon>
        <taxon>Vertebrata</taxon>
        <taxon>Euteleostomi</taxon>
        <taxon>Actinopterygii</taxon>
        <taxon>Neopterygii</taxon>
        <taxon>Teleostei</taxon>
        <taxon>Anguilliformes</taxon>
        <taxon>Anguillidae</taxon>
        <taxon>Anguilla</taxon>
    </lineage>
</organism>
<reference evidence="1" key="2">
    <citation type="journal article" date="2015" name="Fish Shellfish Immunol.">
        <title>Early steps in the European eel (Anguilla anguilla)-Vibrio vulnificus interaction in the gills: Role of the RtxA13 toxin.</title>
        <authorList>
            <person name="Callol A."/>
            <person name="Pajuelo D."/>
            <person name="Ebbesson L."/>
            <person name="Teles M."/>
            <person name="MacKenzie S."/>
            <person name="Amaro C."/>
        </authorList>
    </citation>
    <scope>NUCLEOTIDE SEQUENCE</scope>
</reference>
<protein>
    <submittedName>
        <fullName evidence="1">Uncharacterized protein</fullName>
    </submittedName>
</protein>
<reference evidence="1" key="1">
    <citation type="submission" date="2014-11" db="EMBL/GenBank/DDBJ databases">
        <authorList>
            <person name="Amaro Gonzalez C."/>
        </authorList>
    </citation>
    <scope>NUCLEOTIDE SEQUENCE</scope>
</reference>
<name>A0A0E9U0B6_ANGAN</name>
<accession>A0A0E9U0B6</accession>
<sequence length="15" mass="1608">MDASSLTLQGQRLTS</sequence>